<gene>
    <name evidence="1" type="ORF">E2C01_068637</name>
</gene>
<organism evidence="1 2">
    <name type="scientific">Portunus trituberculatus</name>
    <name type="common">Swimming crab</name>
    <name type="synonym">Neptunus trituberculatus</name>
    <dbReference type="NCBI Taxonomy" id="210409"/>
    <lineage>
        <taxon>Eukaryota</taxon>
        <taxon>Metazoa</taxon>
        <taxon>Ecdysozoa</taxon>
        <taxon>Arthropoda</taxon>
        <taxon>Crustacea</taxon>
        <taxon>Multicrustacea</taxon>
        <taxon>Malacostraca</taxon>
        <taxon>Eumalacostraca</taxon>
        <taxon>Eucarida</taxon>
        <taxon>Decapoda</taxon>
        <taxon>Pleocyemata</taxon>
        <taxon>Brachyura</taxon>
        <taxon>Eubrachyura</taxon>
        <taxon>Portunoidea</taxon>
        <taxon>Portunidae</taxon>
        <taxon>Portuninae</taxon>
        <taxon>Portunus</taxon>
    </lineage>
</organism>
<dbReference type="AlphaFoldDB" id="A0A5B7HPB8"/>
<keyword evidence="2" id="KW-1185">Reference proteome</keyword>
<name>A0A5B7HPB8_PORTR</name>
<accession>A0A5B7HPB8</accession>
<protein>
    <submittedName>
        <fullName evidence="1">Uncharacterized protein</fullName>
    </submittedName>
</protein>
<dbReference type="EMBL" id="VSRR010038623">
    <property type="protein sequence ID" value="MPC74280.1"/>
    <property type="molecule type" value="Genomic_DNA"/>
</dbReference>
<dbReference type="Proteomes" id="UP000324222">
    <property type="component" value="Unassembled WGS sequence"/>
</dbReference>
<evidence type="ECO:0000313" key="1">
    <source>
        <dbReference type="EMBL" id="MPC74280.1"/>
    </source>
</evidence>
<comment type="caution">
    <text evidence="1">The sequence shown here is derived from an EMBL/GenBank/DDBJ whole genome shotgun (WGS) entry which is preliminary data.</text>
</comment>
<reference evidence="1 2" key="1">
    <citation type="submission" date="2019-05" db="EMBL/GenBank/DDBJ databases">
        <title>Another draft genome of Portunus trituberculatus and its Hox gene families provides insights of decapod evolution.</title>
        <authorList>
            <person name="Jeong J.-H."/>
            <person name="Song I."/>
            <person name="Kim S."/>
            <person name="Choi T."/>
            <person name="Kim D."/>
            <person name="Ryu S."/>
            <person name="Kim W."/>
        </authorList>
    </citation>
    <scope>NUCLEOTIDE SEQUENCE [LARGE SCALE GENOMIC DNA]</scope>
    <source>
        <tissue evidence="1">Muscle</tissue>
    </source>
</reference>
<evidence type="ECO:0000313" key="2">
    <source>
        <dbReference type="Proteomes" id="UP000324222"/>
    </source>
</evidence>
<sequence>MHYVVKVKINRGTAAIQKRRPLCAICPSLTSIYSSNEYHAAHNLGQGLPPANLIRTIHNMPVTTTPKSKSAVSEESGT</sequence>
<proteinExistence type="predicted"/>